<comment type="caution">
    <text evidence="2">The sequence shown here is derived from an EMBL/GenBank/DDBJ whole genome shotgun (WGS) entry which is preliminary data.</text>
</comment>
<proteinExistence type="predicted"/>
<dbReference type="RefSeq" id="WP_343906522.1">
    <property type="nucleotide sequence ID" value="NZ_BAAAJE010000004.1"/>
</dbReference>
<evidence type="ECO:0000313" key="3">
    <source>
        <dbReference type="Proteomes" id="UP001499979"/>
    </source>
</evidence>
<evidence type="ECO:0000256" key="1">
    <source>
        <dbReference type="SAM" id="MobiDB-lite"/>
    </source>
</evidence>
<sequence>MRCDPHSGFPVATNECPDPDPETGWLTAPSEQLTLKPFRTMVNDAEGKAYAGEHGADFPFLDDYFDAPDGASHPVRLAPGTVCTGIIVVGYREPLMDHVVSCADLVEVAAGRRVPVAVWSTGDTTVQLSELYRP</sequence>
<accession>A0ABN1UBN6</accession>
<dbReference type="EMBL" id="BAAAJE010000004">
    <property type="protein sequence ID" value="GAA1133310.1"/>
    <property type="molecule type" value="Genomic_DNA"/>
</dbReference>
<keyword evidence="3" id="KW-1185">Reference proteome</keyword>
<evidence type="ECO:0000313" key="2">
    <source>
        <dbReference type="EMBL" id="GAA1133310.1"/>
    </source>
</evidence>
<feature type="region of interest" description="Disordered" evidence="1">
    <location>
        <begin position="1"/>
        <end position="22"/>
    </location>
</feature>
<dbReference type="Proteomes" id="UP001499979">
    <property type="component" value="Unassembled WGS sequence"/>
</dbReference>
<reference evidence="2 3" key="1">
    <citation type="journal article" date="2019" name="Int. J. Syst. Evol. Microbiol.">
        <title>The Global Catalogue of Microorganisms (GCM) 10K type strain sequencing project: providing services to taxonomists for standard genome sequencing and annotation.</title>
        <authorList>
            <consortium name="The Broad Institute Genomics Platform"/>
            <consortium name="The Broad Institute Genome Sequencing Center for Infectious Disease"/>
            <person name="Wu L."/>
            <person name="Ma J."/>
        </authorList>
    </citation>
    <scope>NUCLEOTIDE SEQUENCE [LARGE SCALE GENOMIC DNA]</scope>
    <source>
        <strain evidence="2 3">JCM 11813</strain>
    </source>
</reference>
<gene>
    <name evidence="2" type="ORF">GCM10009606_11800</name>
</gene>
<protein>
    <submittedName>
        <fullName evidence="2">Uncharacterized protein</fullName>
    </submittedName>
</protein>
<name>A0ABN1UBN6_9ACTN</name>
<organism evidence="2 3">
    <name type="scientific">Nocardioides aquiterrae</name>
    <dbReference type="NCBI Taxonomy" id="203799"/>
    <lineage>
        <taxon>Bacteria</taxon>
        <taxon>Bacillati</taxon>
        <taxon>Actinomycetota</taxon>
        <taxon>Actinomycetes</taxon>
        <taxon>Propionibacteriales</taxon>
        <taxon>Nocardioidaceae</taxon>
        <taxon>Nocardioides</taxon>
    </lineage>
</organism>